<gene>
    <name evidence="2" type="ORF">OKW52_14040</name>
</gene>
<reference evidence="2 3" key="1">
    <citation type="submission" date="2022-10" db="EMBL/GenBank/DDBJ databases">
        <title>Pararhodobacter sp. nov., isolated from marine algae.</title>
        <authorList>
            <person name="Choi B.J."/>
            <person name="Kim J.M."/>
            <person name="Lee J.K."/>
            <person name="Choi D.G."/>
            <person name="Jeon C.O."/>
        </authorList>
    </citation>
    <scope>NUCLEOTIDE SEQUENCE [LARGE SCALE GENOMIC DNA]</scope>
    <source>
        <strain evidence="2 3">ZQ420</strain>
    </source>
</reference>
<dbReference type="RefSeq" id="WP_264506275.1">
    <property type="nucleotide sequence ID" value="NZ_JAPDFL010000001.1"/>
</dbReference>
<keyword evidence="1" id="KW-0472">Membrane</keyword>
<evidence type="ECO:0000313" key="2">
    <source>
        <dbReference type="EMBL" id="MCW1933350.1"/>
    </source>
</evidence>
<protein>
    <submittedName>
        <fullName evidence="2">Uncharacterized protein</fullName>
    </submittedName>
</protein>
<organism evidence="2 3">
    <name type="scientific">Pararhodobacter zhoushanensis</name>
    <dbReference type="NCBI Taxonomy" id="2479545"/>
    <lineage>
        <taxon>Bacteria</taxon>
        <taxon>Pseudomonadati</taxon>
        <taxon>Pseudomonadota</taxon>
        <taxon>Alphaproteobacteria</taxon>
        <taxon>Rhodobacterales</taxon>
        <taxon>Paracoccaceae</taxon>
        <taxon>Pararhodobacter</taxon>
    </lineage>
</organism>
<feature type="transmembrane region" description="Helical" evidence="1">
    <location>
        <begin position="6"/>
        <end position="30"/>
    </location>
</feature>
<accession>A0ABT3H0J9</accession>
<keyword evidence="1" id="KW-1133">Transmembrane helix</keyword>
<keyword evidence="1" id="KW-0812">Transmembrane</keyword>
<name>A0ABT3H0J9_9RHOB</name>
<dbReference type="EMBL" id="JAPDFL010000001">
    <property type="protein sequence ID" value="MCW1933350.1"/>
    <property type="molecule type" value="Genomic_DNA"/>
</dbReference>
<sequence length="74" mass="7830">MAMGDLMIWAGAVVTLLGVVGLIACVVYVLRVRRSGLDDATLRKALQKGVVWNMASLFVSVLGLMLVIVGITLA</sequence>
<keyword evidence="3" id="KW-1185">Reference proteome</keyword>
<proteinExistence type="predicted"/>
<dbReference type="Proteomes" id="UP001208938">
    <property type="component" value="Unassembled WGS sequence"/>
</dbReference>
<feature type="transmembrane region" description="Helical" evidence="1">
    <location>
        <begin position="50"/>
        <end position="73"/>
    </location>
</feature>
<evidence type="ECO:0000313" key="3">
    <source>
        <dbReference type="Proteomes" id="UP001208938"/>
    </source>
</evidence>
<comment type="caution">
    <text evidence="2">The sequence shown here is derived from an EMBL/GenBank/DDBJ whole genome shotgun (WGS) entry which is preliminary data.</text>
</comment>
<evidence type="ECO:0000256" key="1">
    <source>
        <dbReference type="SAM" id="Phobius"/>
    </source>
</evidence>